<proteinExistence type="inferred from homology"/>
<feature type="transmembrane region" description="Helical" evidence="10">
    <location>
        <begin position="318"/>
        <end position="342"/>
    </location>
</feature>
<dbReference type="InterPro" id="IPR048279">
    <property type="entry name" value="MdtK-like"/>
</dbReference>
<evidence type="ECO:0000256" key="6">
    <source>
        <dbReference type="ARBA" id="ARBA00022692"/>
    </source>
</evidence>
<feature type="transmembrane region" description="Helical" evidence="10">
    <location>
        <begin position="93"/>
        <end position="115"/>
    </location>
</feature>
<keyword evidence="9" id="KW-0046">Antibiotic resistance</keyword>
<evidence type="ECO:0000256" key="1">
    <source>
        <dbReference type="ARBA" id="ARBA00004429"/>
    </source>
</evidence>
<feature type="transmembrane region" description="Helical" evidence="10">
    <location>
        <begin position="191"/>
        <end position="216"/>
    </location>
</feature>
<feature type="transmembrane region" description="Helical" evidence="10">
    <location>
        <begin position="389"/>
        <end position="410"/>
    </location>
</feature>
<dbReference type="NCBIfam" id="NF007130">
    <property type="entry name" value="PRK09575.1"/>
    <property type="match status" value="1"/>
</dbReference>
<evidence type="ECO:0000256" key="2">
    <source>
        <dbReference type="ARBA" id="ARBA00008417"/>
    </source>
</evidence>
<dbReference type="Proteomes" id="UP000307702">
    <property type="component" value="Unassembled WGS sequence"/>
</dbReference>
<reference evidence="11 12" key="1">
    <citation type="submission" date="2019-05" db="EMBL/GenBank/DDBJ databases">
        <title>Colwellia ponticola sp. nov., isolated from seawater.</title>
        <authorList>
            <person name="Yoon J.-H."/>
        </authorList>
    </citation>
    <scope>NUCLEOTIDE SEQUENCE [LARGE SCALE GENOMIC DNA]</scope>
    <source>
        <strain evidence="11 12">OISW-25</strain>
    </source>
</reference>
<name>A0A8H2JM53_9GAMM</name>
<feature type="transmembrane region" description="Helical" evidence="10">
    <location>
        <begin position="56"/>
        <end position="81"/>
    </location>
</feature>
<gene>
    <name evidence="11" type="ORF">FCS21_06530</name>
</gene>
<dbReference type="AlphaFoldDB" id="A0A8H2JM53"/>
<sequence length="458" mass="49968">MSETNLQSTDTVKSTFWHYAMPSVIAMMVTGLYQVIDGIFVGHYVGVKGLAAINIAFPVLGSLMGLGLMIGMGSGSLLSIFRGEKKEANAQKVIANSLWLILIFALISATTLLFISDSLLSLQGAKDIVYDYAMSYITIFIYGAILTIGATALPMLVRNNNSPYIATALMIIGALLNIILDYVLLDLYSLGLPGAAIATIISQSIVMLLALAYFFTSNAHIQLNWCALMPDVNIAKHCVTLGLSGFFIYLYFGFIMAVHNKLFMEYGGAVHVAAFAIVGYLATLYYLFAEGVANGLQPPVSYYFGSNDHKKIQQTVNYAVKIVVYTGIAMYLLLVLNDSFVIGLFTRDDNALIEATAMGIRLHLFADALDGFIFIASVYFMSVNQSGKAIAIAVANILVQLPFLFFLPQWLGVNGIWLLVPISNICLTLLIAPLLYREVNRLTKTPTLITTRSIASYC</sequence>
<dbReference type="InterPro" id="IPR051327">
    <property type="entry name" value="MATE_MepA_subfamily"/>
</dbReference>
<evidence type="ECO:0000256" key="9">
    <source>
        <dbReference type="ARBA" id="ARBA00023251"/>
    </source>
</evidence>
<keyword evidence="5" id="KW-1003">Cell membrane</keyword>
<dbReference type="PANTHER" id="PTHR43823:SF3">
    <property type="entry name" value="MULTIDRUG EXPORT PROTEIN MEPA"/>
    <property type="match status" value="1"/>
</dbReference>
<dbReference type="RefSeq" id="WP_138621652.1">
    <property type="nucleotide sequence ID" value="NZ_SZVP01000004.1"/>
</dbReference>
<dbReference type="Pfam" id="PF01554">
    <property type="entry name" value="MatE"/>
    <property type="match status" value="2"/>
</dbReference>
<feature type="transmembrane region" description="Helical" evidence="10">
    <location>
        <begin position="362"/>
        <end position="382"/>
    </location>
</feature>
<evidence type="ECO:0000256" key="10">
    <source>
        <dbReference type="SAM" id="Phobius"/>
    </source>
</evidence>
<keyword evidence="12" id="KW-1185">Reference proteome</keyword>
<protein>
    <recommendedName>
        <fullName evidence="3">Multidrug export protein MepA</fullName>
    </recommendedName>
</protein>
<evidence type="ECO:0000313" key="11">
    <source>
        <dbReference type="EMBL" id="TMM45977.1"/>
    </source>
</evidence>
<feature type="transmembrane region" description="Helical" evidence="10">
    <location>
        <begin position="16"/>
        <end position="36"/>
    </location>
</feature>
<dbReference type="CDD" id="cd13143">
    <property type="entry name" value="MATE_MepA_like"/>
    <property type="match status" value="1"/>
</dbReference>
<keyword evidence="6 10" id="KW-0812">Transmembrane</keyword>
<dbReference type="InterPro" id="IPR045070">
    <property type="entry name" value="MATE_MepA-like"/>
</dbReference>
<keyword evidence="8 10" id="KW-0472">Membrane</keyword>
<feature type="transmembrane region" description="Helical" evidence="10">
    <location>
        <begin position="135"/>
        <end position="157"/>
    </location>
</feature>
<evidence type="ECO:0000256" key="3">
    <source>
        <dbReference type="ARBA" id="ARBA00022106"/>
    </source>
</evidence>
<evidence type="ECO:0000256" key="8">
    <source>
        <dbReference type="ARBA" id="ARBA00023136"/>
    </source>
</evidence>
<dbReference type="OrthoDB" id="9811110at2"/>
<evidence type="ECO:0000256" key="7">
    <source>
        <dbReference type="ARBA" id="ARBA00022989"/>
    </source>
</evidence>
<keyword evidence="7 10" id="KW-1133">Transmembrane helix</keyword>
<dbReference type="PIRSF" id="PIRSF006603">
    <property type="entry name" value="DinF"/>
    <property type="match status" value="1"/>
</dbReference>
<dbReference type="InterPro" id="IPR002528">
    <property type="entry name" value="MATE_fam"/>
</dbReference>
<dbReference type="GO" id="GO:0042910">
    <property type="term" value="F:xenobiotic transmembrane transporter activity"/>
    <property type="evidence" value="ECO:0007669"/>
    <property type="project" value="InterPro"/>
</dbReference>
<feature type="transmembrane region" description="Helical" evidence="10">
    <location>
        <begin position="416"/>
        <end position="436"/>
    </location>
</feature>
<evidence type="ECO:0000256" key="4">
    <source>
        <dbReference type="ARBA" id="ARBA00022448"/>
    </source>
</evidence>
<comment type="subcellular location">
    <subcellularLocation>
        <location evidence="1">Cell inner membrane</location>
        <topology evidence="1">Multi-pass membrane protein</topology>
    </subcellularLocation>
</comment>
<dbReference type="GO" id="GO:0046677">
    <property type="term" value="P:response to antibiotic"/>
    <property type="evidence" value="ECO:0007669"/>
    <property type="project" value="UniProtKB-KW"/>
</dbReference>
<dbReference type="NCBIfam" id="TIGR00797">
    <property type="entry name" value="matE"/>
    <property type="match status" value="1"/>
</dbReference>
<feature type="transmembrane region" description="Helical" evidence="10">
    <location>
        <begin position="269"/>
        <end position="288"/>
    </location>
</feature>
<dbReference type="EMBL" id="SZVP01000004">
    <property type="protein sequence ID" value="TMM45977.1"/>
    <property type="molecule type" value="Genomic_DNA"/>
</dbReference>
<evidence type="ECO:0000256" key="5">
    <source>
        <dbReference type="ARBA" id="ARBA00022475"/>
    </source>
</evidence>
<comment type="caution">
    <text evidence="11">The sequence shown here is derived from an EMBL/GenBank/DDBJ whole genome shotgun (WGS) entry which is preliminary data.</text>
</comment>
<dbReference type="PANTHER" id="PTHR43823">
    <property type="entry name" value="SPORULATION PROTEIN YKVU"/>
    <property type="match status" value="1"/>
</dbReference>
<keyword evidence="4" id="KW-0813">Transport</keyword>
<dbReference type="GO" id="GO:0005886">
    <property type="term" value="C:plasma membrane"/>
    <property type="evidence" value="ECO:0007669"/>
    <property type="project" value="UniProtKB-SubCell"/>
</dbReference>
<dbReference type="GO" id="GO:0015297">
    <property type="term" value="F:antiporter activity"/>
    <property type="evidence" value="ECO:0007669"/>
    <property type="project" value="InterPro"/>
</dbReference>
<accession>A0A8H2JM53</accession>
<feature type="transmembrane region" description="Helical" evidence="10">
    <location>
        <begin position="237"/>
        <end position="257"/>
    </location>
</feature>
<evidence type="ECO:0000313" key="12">
    <source>
        <dbReference type="Proteomes" id="UP000307702"/>
    </source>
</evidence>
<organism evidence="11 12">
    <name type="scientific">Colwellia ponticola</name>
    <dbReference type="NCBI Taxonomy" id="2304625"/>
    <lineage>
        <taxon>Bacteria</taxon>
        <taxon>Pseudomonadati</taxon>
        <taxon>Pseudomonadota</taxon>
        <taxon>Gammaproteobacteria</taxon>
        <taxon>Alteromonadales</taxon>
        <taxon>Colwelliaceae</taxon>
        <taxon>Colwellia</taxon>
    </lineage>
</organism>
<feature type="transmembrane region" description="Helical" evidence="10">
    <location>
        <begin position="164"/>
        <end position="185"/>
    </location>
</feature>
<comment type="similarity">
    <text evidence="2">Belongs to the multi antimicrobial extrusion (MATE) (TC 2.A.66.1) family. MepA subfamily.</text>
</comment>